<dbReference type="Proteomes" id="UP000051155">
    <property type="component" value="Unassembled WGS sequence"/>
</dbReference>
<proteinExistence type="predicted"/>
<name>A0A0R1Q712_9LACO</name>
<evidence type="ECO:0000313" key="1">
    <source>
        <dbReference type="EMBL" id="KRL38133.1"/>
    </source>
</evidence>
<dbReference type="OrthoDB" id="3233899at2"/>
<dbReference type="EMBL" id="AZEG01000006">
    <property type="protein sequence ID" value="KRL38133.1"/>
    <property type="molecule type" value="Genomic_DNA"/>
</dbReference>
<dbReference type="STRING" id="1423812.FD20_GL002081"/>
<dbReference type="AlphaFoldDB" id="A0A0R1Q712"/>
<dbReference type="RefSeq" id="WP_057736356.1">
    <property type="nucleotide sequence ID" value="NZ_AZEG01000006.1"/>
</dbReference>
<protein>
    <submittedName>
        <fullName evidence="1">Uncharacterized protein</fullName>
    </submittedName>
</protein>
<gene>
    <name evidence="1" type="ORF">FD20_GL002081</name>
</gene>
<accession>A0A0R1Q712</accession>
<dbReference type="InterPro" id="IPR048108">
    <property type="entry name" value="CBO2463_dom"/>
</dbReference>
<reference evidence="1 2" key="1">
    <citation type="journal article" date="2015" name="Genome Announc.">
        <title>Expanding the biotechnology potential of lactobacilli through comparative genomics of 213 strains and associated genera.</title>
        <authorList>
            <person name="Sun Z."/>
            <person name="Harris H.M."/>
            <person name="McCann A."/>
            <person name="Guo C."/>
            <person name="Argimon S."/>
            <person name="Zhang W."/>
            <person name="Yang X."/>
            <person name="Jeffery I.B."/>
            <person name="Cooney J.C."/>
            <person name="Kagawa T.F."/>
            <person name="Liu W."/>
            <person name="Song Y."/>
            <person name="Salvetti E."/>
            <person name="Wrobel A."/>
            <person name="Rasinkangas P."/>
            <person name="Parkhill J."/>
            <person name="Rea M.C."/>
            <person name="O'Sullivan O."/>
            <person name="Ritari J."/>
            <person name="Douillard F.P."/>
            <person name="Paul Ross R."/>
            <person name="Yang R."/>
            <person name="Briner A.E."/>
            <person name="Felis G.E."/>
            <person name="de Vos W.M."/>
            <person name="Barrangou R."/>
            <person name="Klaenhammer T.R."/>
            <person name="Caufield P.W."/>
            <person name="Cui Y."/>
            <person name="Zhang H."/>
            <person name="O'Toole P.W."/>
        </authorList>
    </citation>
    <scope>NUCLEOTIDE SEQUENCE [LARGE SCALE GENOMIC DNA]</scope>
    <source>
        <strain evidence="1 2">DSM 19971</strain>
    </source>
</reference>
<organism evidence="1 2">
    <name type="scientific">Liquorilactobacillus uvarum DSM 19971</name>
    <dbReference type="NCBI Taxonomy" id="1423812"/>
    <lineage>
        <taxon>Bacteria</taxon>
        <taxon>Bacillati</taxon>
        <taxon>Bacillota</taxon>
        <taxon>Bacilli</taxon>
        <taxon>Lactobacillales</taxon>
        <taxon>Lactobacillaceae</taxon>
        <taxon>Liquorilactobacillus</taxon>
    </lineage>
</organism>
<comment type="caution">
    <text evidence="1">The sequence shown here is derived from an EMBL/GenBank/DDBJ whole genome shotgun (WGS) entry which is preliminary data.</text>
</comment>
<evidence type="ECO:0000313" key="2">
    <source>
        <dbReference type="Proteomes" id="UP000051155"/>
    </source>
</evidence>
<keyword evidence="2" id="KW-1185">Reference proteome</keyword>
<sequence>MELEELVIKPVVTNGKIVAVSEIGVKVDIKGRMGSITIPLRSVITNKKLEVGQLVKFYFSYMQVQ</sequence>
<dbReference type="PATRIC" id="fig|1423812.3.peg.2211"/>
<dbReference type="NCBIfam" id="NF041553">
    <property type="entry name" value="CBO2463_dom"/>
    <property type="match status" value="1"/>
</dbReference>